<evidence type="ECO:0000313" key="2">
    <source>
        <dbReference type="Proteomes" id="UP000427769"/>
    </source>
</evidence>
<dbReference type="KEGG" id="dwd:DSCW_52060"/>
<gene>
    <name evidence="1" type="ORF">DSCW_52060</name>
</gene>
<accession>A0A5K7ZC98</accession>
<dbReference type="Proteomes" id="UP000427769">
    <property type="component" value="Chromosome"/>
</dbReference>
<dbReference type="AlphaFoldDB" id="A0A5K7ZC98"/>
<proteinExistence type="predicted"/>
<sequence>MHCKMTKLVAYIKPYPTSALLVRHEHTGLIPAPRGIGVNLFNGIMKWQDQNTFAFK</sequence>
<dbReference type="EMBL" id="AP021875">
    <property type="protein sequence ID" value="BBO77789.1"/>
    <property type="molecule type" value="Genomic_DNA"/>
</dbReference>
<protein>
    <submittedName>
        <fullName evidence="1">Uncharacterized protein</fullName>
    </submittedName>
</protein>
<keyword evidence="2" id="KW-1185">Reference proteome</keyword>
<reference evidence="1 2" key="1">
    <citation type="submission" date="2019-11" db="EMBL/GenBank/DDBJ databases">
        <title>Comparative genomics of hydrocarbon-degrading Desulfosarcina strains.</title>
        <authorList>
            <person name="Watanabe M."/>
            <person name="Kojima H."/>
            <person name="Fukui M."/>
        </authorList>
    </citation>
    <scope>NUCLEOTIDE SEQUENCE [LARGE SCALE GENOMIC DNA]</scope>
    <source>
        <strain evidence="1 2">PP31</strain>
    </source>
</reference>
<name>A0A5K7ZC98_9BACT</name>
<evidence type="ECO:0000313" key="1">
    <source>
        <dbReference type="EMBL" id="BBO77789.1"/>
    </source>
</evidence>
<organism evidence="1 2">
    <name type="scientific">Desulfosarcina widdelii</name>
    <dbReference type="NCBI Taxonomy" id="947919"/>
    <lineage>
        <taxon>Bacteria</taxon>
        <taxon>Pseudomonadati</taxon>
        <taxon>Thermodesulfobacteriota</taxon>
        <taxon>Desulfobacteria</taxon>
        <taxon>Desulfobacterales</taxon>
        <taxon>Desulfosarcinaceae</taxon>
        <taxon>Desulfosarcina</taxon>
    </lineage>
</organism>